<dbReference type="Pfam" id="PF00571">
    <property type="entry name" value="CBS"/>
    <property type="match status" value="2"/>
</dbReference>
<dbReference type="EMBL" id="KZ679019">
    <property type="protein sequence ID" value="PSS06990.1"/>
    <property type="molecule type" value="Genomic_DNA"/>
</dbReference>
<dbReference type="PIRSF" id="PIRSF018148">
    <property type="entry name" value="UCP018148_CBS_YBR214w"/>
    <property type="match status" value="1"/>
</dbReference>
<dbReference type="RefSeq" id="XP_024716646.1">
    <property type="nucleotide sequence ID" value="XM_024864844.1"/>
</dbReference>
<evidence type="ECO:0000256" key="2">
    <source>
        <dbReference type="ARBA" id="ARBA00004496"/>
    </source>
</evidence>
<gene>
    <name evidence="13" type="ORF">M430DRAFT_23143</name>
</gene>
<keyword evidence="7" id="KW-0677">Repeat</keyword>
<sequence>MTDHAISSDPPSRNSTSSPSSNNGPISHRSSFAENLRHSPRSQRHPSLTQAAVQELLNHPPNSKTSDPRFAGRDWRSIHVGELVQKSDVRWAELDTNVQDATKALIDHGPPNVILLRESPTDKTARDSFDYNDLNAYLLVVLGLANPEEDQREKWTDLAKRATAQEPIPLREAVTIAKKSPLVTLSESEDLSKAIEIFGSGIHRIIICKEGTEEVVGILSQLKLVNFLWQNANSFPTLDRLYPMVLRDLGVGTVQAISINGDRNLAEALQLMNNEGLTSVAVVDNAWNVIGNISTADVRFLTTSKALPLFHSSCIHFISVILSERGIGAGKDSFPVFYVNPYSTLAHTVARLVATRSHRMWVVESASPSPSTPATPLAAPSVRDAVTSPQPPPSPSMSSFPAPSISTAALPGARISGRLIGVISLTDILNLFARQSGLNPLSPTDQRDRRRRSSSSSMRPSFDSARASSLDLRR</sequence>
<dbReference type="Proteomes" id="UP000241818">
    <property type="component" value="Unassembled WGS sequence"/>
</dbReference>
<evidence type="ECO:0000256" key="8">
    <source>
        <dbReference type="ARBA" id="ARBA00023122"/>
    </source>
</evidence>
<keyword evidence="8 10" id="KW-0129">CBS domain</keyword>
<feature type="compositionally biased region" description="Low complexity" evidence="11">
    <location>
        <begin position="7"/>
        <end position="27"/>
    </location>
</feature>
<dbReference type="PANTHER" id="PTHR13780:SF36">
    <property type="entry name" value="CBS DOMAIN-CONTAINING PROTEIN"/>
    <property type="match status" value="1"/>
</dbReference>
<dbReference type="SUPFAM" id="SSF54631">
    <property type="entry name" value="CBS-domain pair"/>
    <property type="match status" value="2"/>
</dbReference>
<dbReference type="GO" id="GO:0030071">
    <property type="term" value="P:regulation of mitotic metaphase/anaphase transition"/>
    <property type="evidence" value="ECO:0007669"/>
    <property type="project" value="InterPro"/>
</dbReference>
<dbReference type="InParanoid" id="A0A2T3APR0"/>
<evidence type="ECO:0000256" key="5">
    <source>
        <dbReference type="ARBA" id="ARBA00020584"/>
    </source>
</evidence>
<feature type="region of interest" description="Disordered" evidence="11">
    <location>
        <begin position="1"/>
        <end position="47"/>
    </location>
</feature>
<evidence type="ECO:0000256" key="10">
    <source>
        <dbReference type="PROSITE-ProRule" id="PRU00703"/>
    </source>
</evidence>
<evidence type="ECO:0000256" key="3">
    <source>
        <dbReference type="ARBA" id="ARBA00006624"/>
    </source>
</evidence>
<feature type="domain" description="CBS" evidence="12">
    <location>
        <begin position="251"/>
        <end position="309"/>
    </location>
</feature>
<dbReference type="SMART" id="SM00116">
    <property type="entry name" value="CBS"/>
    <property type="match status" value="3"/>
</dbReference>
<evidence type="ECO:0000256" key="11">
    <source>
        <dbReference type="SAM" id="MobiDB-lite"/>
    </source>
</evidence>
<feature type="compositionally biased region" description="Low complexity" evidence="11">
    <location>
        <begin position="365"/>
        <end position="381"/>
    </location>
</feature>
<evidence type="ECO:0000313" key="13">
    <source>
        <dbReference type="EMBL" id="PSS06990.1"/>
    </source>
</evidence>
<evidence type="ECO:0000256" key="4">
    <source>
        <dbReference type="ARBA" id="ARBA00014106"/>
    </source>
</evidence>
<evidence type="ECO:0000256" key="6">
    <source>
        <dbReference type="ARBA" id="ARBA00022490"/>
    </source>
</evidence>
<dbReference type="GO" id="GO:0005737">
    <property type="term" value="C:cytoplasm"/>
    <property type="evidence" value="ECO:0007669"/>
    <property type="project" value="UniProtKB-SubCell"/>
</dbReference>
<evidence type="ECO:0000256" key="9">
    <source>
        <dbReference type="PIRNR" id="PIRNR018148"/>
    </source>
</evidence>
<dbReference type="GO" id="GO:0042149">
    <property type="term" value="P:cellular response to glucose starvation"/>
    <property type="evidence" value="ECO:0007669"/>
    <property type="project" value="UniProtKB-UniRule"/>
</dbReference>
<dbReference type="InterPro" id="IPR000644">
    <property type="entry name" value="CBS_dom"/>
</dbReference>
<dbReference type="AlphaFoldDB" id="A0A2T3APR0"/>
<feature type="region of interest" description="Disordered" evidence="11">
    <location>
        <begin position="436"/>
        <end position="474"/>
    </location>
</feature>
<name>A0A2T3APR0_AMORE</name>
<feature type="region of interest" description="Disordered" evidence="11">
    <location>
        <begin position="365"/>
        <end position="400"/>
    </location>
</feature>
<dbReference type="Gene3D" id="3.10.580.10">
    <property type="entry name" value="CBS-domain"/>
    <property type="match status" value="2"/>
</dbReference>
<dbReference type="InterPro" id="IPR016711">
    <property type="entry name" value="Ssd23"/>
</dbReference>
<dbReference type="GeneID" id="36572925"/>
<proteinExistence type="inferred from homology"/>
<dbReference type="PANTHER" id="PTHR13780">
    <property type="entry name" value="AMP-ACTIVATED PROTEIN KINASE, GAMMA REGULATORY SUBUNIT"/>
    <property type="match status" value="1"/>
</dbReference>
<reference evidence="13 14" key="1">
    <citation type="journal article" date="2018" name="New Phytol.">
        <title>Comparative genomics and transcriptomics depict ericoid mycorrhizal fungi as versatile saprotrophs and plant mutualists.</title>
        <authorList>
            <person name="Martino E."/>
            <person name="Morin E."/>
            <person name="Grelet G.A."/>
            <person name="Kuo A."/>
            <person name="Kohler A."/>
            <person name="Daghino S."/>
            <person name="Barry K.W."/>
            <person name="Cichocki N."/>
            <person name="Clum A."/>
            <person name="Dockter R.B."/>
            <person name="Hainaut M."/>
            <person name="Kuo R.C."/>
            <person name="LaButti K."/>
            <person name="Lindahl B.D."/>
            <person name="Lindquist E.A."/>
            <person name="Lipzen A."/>
            <person name="Khouja H.R."/>
            <person name="Magnuson J."/>
            <person name="Murat C."/>
            <person name="Ohm R.A."/>
            <person name="Singer S.W."/>
            <person name="Spatafora J.W."/>
            <person name="Wang M."/>
            <person name="Veneault-Fourrey C."/>
            <person name="Henrissat B."/>
            <person name="Grigoriev I.V."/>
            <person name="Martin F.M."/>
            <person name="Perotto S."/>
        </authorList>
    </citation>
    <scope>NUCLEOTIDE SEQUENCE [LARGE SCALE GENOMIC DNA]</scope>
    <source>
        <strain evidence="13 14">ATCC 22711</strain>
    </source>
</reference>
<dbReference type="InterPro" id="IPR050511">
    <property type="entry name" value="AMPK_gamma/SDS23_families"/>
</dbReference>
<dbReference type="FunCoup" id="A0A2T3APR0">
    <property type="interactions" value="212"/>
</dbReference>
<feature type="compositionally biased region" description="Low complexity" evidence="11">
    <location>
        <begin position="454"/>
        <end position="466"/>
    </location>
</feature>
<dbReference type="CDD" id="cd02205">
    <property type="entry name" value="CBS_pair_SF"/>
    <property type="match status" value="1"/>
</dbReference>
<comment type="subcellular location">
    <subcellularLocation>
        <location evidence="2 9">Cytoplasm</location>
    </subcellularLocation>
</comment>
<keyword evidence="6 9" id="KW-0963">Cytoplasm</keyword>
<keyword evidence="14" id="KW-1185">Reference proteome</keyword>
<evidence type="ECO:0000256" key="7">
    <source>
        <dbReference type="ARBA" id="ARBA00022737"/>
    </source>
</evidence>
<dbReference type="PROSITE" id="PS51371">
    <property type="entry name" value="CBS"/>
    <property type="match status" value="2"/>
</dbReference>
<dbReference type="GO" id="GO:0004865">
    <property type="term" value="F:protein serine/threonine phosphatase inhibitor activity"/>
    <property type="evidence" value="ECO:0007669"/>
    <property type="project" value="TreeGrafter"/>
</dbReference>
<dbReference type="OrthoDB" id="449052at2759"/>
<comment type="similarity">
    <text evidence="3 9">Belongs to the SDS23 family.</text>
</comment>
<evidence type="ECO:0000259" key="12">
    <source>
        <dbReference type="PROSITE" id="PS51371"/>
    </source>
</evidence>
<evidence type="ECO:0000313" key="14">
    <source>
        <dbReference type="Proteomes" id="UP000241818"/>
    </source>
</evidence>
<accession>A0A2T3APR0</accession>
<feature type="domain" description="CBS" evidence="12">
    <location>
        <begin position="177"/>
        <end position="235"/>
    </location>
</feature>
<dbReference type="InterPro" id="IPR046342">
    <property type="entry name" value="CBS_dom_sf"/>
</dbReference>
<comment type="function">
    <text evidence="1 9">Involved in DNA replication and cell separation.</text>
</comment>
<dbReference type="STRING" id="857342.A0A2T3APR0"/>
<organism evidence="13 14">
    <name type="scientific">Amorphotheca resinae ATCC 22711</name>
    <dbReference type="NCBI Taxonomy" id="857342"/>
    <lineage>
        <taxon>Eukaryota</taxon>
        <taxon>Fungi</taxon>
        <taxon>Dikarya</taxon>
        <taxon>Ascomycota</taxon>
        <taxon>Pezizomycotina</taxon>
        <taxon>Leotiomycetes</taxon>
        <taxon>Helotiales</taxon>
        <taxon>Amorphothecaceae</taxon>
        <taxon>Amorphotheca</taxon>
    </lineage>
</organism>
<protein>
    <recommendedName>
        <fullName evidence="4">Protein SDS23</fullName>
    </recommendedName>
    <alternativeName>
        <fullName evidence="5">Protein sds23</fullName>
    </alternativeName>
</protein>
<evidence type="ECO:0000256" key="1">
    <source>
        <dbReference type="ARBA" id="ARBA00002656"/>
    </source>
</evidence>